<accession>A0A502CVA3</accession>
<organism evidence="1 2">
    <name type="scientific">Pedococcus bigeumensis</name>
    <dbReference type="NCBI Taxonomy" id="433644"/>
    <lineage>
        <taxon>Bacteria</taxon>
        <taxon>Bacillati</taxon>
        <taxon>Actinomycetota</taxon>
        <taxon>Actinomycetes</taxon>
        <taxon>Micrococcales</taxon>
        <taxon>Intrasporangiaceae</taxon>
        <taxon>Pedococcus</taxon>
    </lineage>
</organism>
<gene>
    <name evidence="1" type="ORF">EAH86_10465</name>
</gene>
<protein>
    <submittedName>
        <fullName evidence="1">Uncharacterized protein</fullName>
    </submittedName>
</protein>
<dbReference type="RefSeq" id="WP_140740168.1">
    <property type="nucleotide sequence ID" value="NZ_RCZM01000003.1"/>
</dbReference>
<evidence type="ECO:0000313" key="1">
    <source>
        <dbReference type="EMBL" id="TPG17177.1"/>
    </source>
</evidence>
<dbReference type="OrthoDB" id="5146516at2"/>
<dbReference type="AlphaFoldDB" id="A0A502CVA3"/>
<reference evidence="1 2" key="1">
    <citation type="journal article" date="2019" name="Environ. Microbiol.">
        <title>Species interactions and distinct microbial communities in high Arctic permafrost affected cryosols are associated with the CH4 and CO2 gas fluxes.</title>
        <authorList>
            <person name="Altshuler I."/>
            <person name="Hamel J."/>
            <person name="Turney S."/>
            <person name="Magnuson E."/>
            <person name="Levesque R."/>
            <person name="Greer C."/>
            <person name="Whyte L.G."/>
        </authorList>
    </citation>
    <scope>NUCLEOTIDE SEQUENCE [LARGE SCALE GENOMIC DNA]</scope>
    <source>
        <strain evidence="1 2">S9.3A</strain>
    </source>
</reference>
<name>A0A502CVA3_9MICO</name>
<keyword evidence="2" id="KW-1185">Reference proteome</keyword>
<comment type="caution">
    <text evidence="1">The sequence shown here is derived from an EMBL/GenBank/DDBJ whole genome shotgun (WGS) entry which is preliminary data.</text>
</comment>
<evidence type="ECO:0000313" key="2">
    <source>
        <dbReference type="Proteomes" id="UP000317722"/>
    </source>
</evidence>
<dbReference type="Proteomes" id="UP000317722">
    <property type="component" value="Unassembled WGS sequence"/>
</dbReference>
<sequence length="126" mass="13551">MAAIQTPDEISTLVARLEGEKCASLEVLGINSLKSLSPMPGALTGETIECTKVDDRRFTVTTDSHQVEFDLQRTGKVLWLSSAQPYAVTGGASRPTVRLILANGQGLDLTEPGRTKRIAVTIRVRG</sequence>
<proteinExistence type="predicted"/>
<dbReference type="EMBL" id="RCZM01000003">
    <property type="protein sequence ID" value="TPG17177.1"/>
    <property type="molecule type" value="Genomic_DNA"/>
</dbReference>